<dbReference type="Proteomes" id="UP001597459">
    <property type="component" value="Unassembled WGS sequence"/>
</dbReference>
<organism evidence="3 4">
    <name type="scientific">Aquimarina hainanensis</name>
    <dbReference type="NCBI Taxonomy" id="1578017"/>
    <lineage>
        <taxon>Bacteria</taxon>
        <taxon>Pseudomonadati</taxon>
        <taxon>Bacteroidota</taxon>
        <taxon>Flavobacteriia</taxon>
        <taxon>Flavobacteriales</taxon>
        <taxon>Flavobacteriaceae</taxon>
        <taxon>Aquimarina</taxon>
    </lineage>
</organism>
<reference evidence="4" key="1">
    <citation type="journal article" date="2019" name="Int. J. Syst. Evol. Microbiol.">
        <title>The Global Catalogue of Microorganisms (GCM) 10K type strain sequencing project: providing services to taxonomists for standard genome sequencing and annotation.</title>
        <authorList>
            <consortium name="The Broad Institute Genomics Platform"/>
            <consortium name="The Broad Institute Genome Sequencing Center for Infectious Disease"/>
            <person name="Wu L."/>
            <person name="Ma J."/>
        </authorList>
    </citation>
    <scope>NUCLEOTIDE SEQUENCE [LARGE SCALE GENOMIC DNA]</scope>
    <source>
        <strain evidence="4">KCTC 42423</strain>
    </source>
</reference>
<feature type="transmembrane region" description="Helical" evidence="2">
    <location>
        <begin position="52"/>
        <end position="70"/>
    </location>
</feature>
<evidence type="ECO:0000256" key="1">
    <source>
        <dbReference type="SAM" id="Coils"/>
    </source>
</evidence>
<evidence type="ECO:0000313" key="3">
    <source>
        <dbReference type="EMBL" id="MFD2592656.1"/>
    </source>
</evidence>
<keyword evidence="1" id="KW-0175">Coiled coil</keyword>
<evidence type="ECO:0000313" key="4">
    <source>
        <dbReference type="Proteomes" id="UP001597459"/>
    </source>
</evidence>
<dbReference type="RefSeq" id="WP_176030350.1">
    <property type="nucleotide sequence ID" value="NZ_JBHSJV010000001.1"/>
</dbReference>
<keyword evidence="2" id="KW-0812">Transmembrane</keyword>
<keyword evidence="4" id="KW-1185">Reference proteome</keyword>
<accession>A0ABW5NC21</accession>
<name>A0ABW5NC21_9FLAO</name>
<evidence type="ECO:0008006" key="5">
    <source>
        <dbReference type="Google" id="ProtNLM"/>
    </source>
</evidence>
<sequence>MKEDELDKLFDSIEDSFDIYEPSENHEAKFLKKLKQQSDVKVVPIAPKKRNWVSIVSIAASIAILMGIFIPKMMTTEEETADLATISPKMEETQDFFTKAIAYQLEEIEQLSSENTEDLVKDAMSQLRKLEKNYDKLKIDLVQSGYNKKVISAMIKNFQKRSSLLEQVLEKIEEINELKLQENETDIL</sequence>
<evidence type="ECO:0000256" key="2">
    <source>
        <dbReference type="SAM" id="Phobius"/>
    </source>
</evidence>
<comment type="caution">
    <text evidence="3">The sequence shown here is derived from an EMBL/GenBank/DDBJ whole genome shotgun (WGS) entry which is preliminary data.</text>
</comment>
<feature type="coiled-coil region" evidence="1">
    <location>
        <begin position="113"/>
        <end position="185"/>
    </location>
</feature>
<keyword evidence="2" id="KW-0472">Membrane</keyword>
<protein>
    <recommendedName>
        <fullName evidence="5">Anti-sigma factor</fullName>
    </recommendedName>
</protein>
<keyword evidence="2" id="KW-1133">Transmembrane helix</keyword>
<dbReference type="EMBL" id="JBHULX010000039">
    <property type="protein sequence ID" value="MFD2592656.1"/>
    <property type="molecule type" value="Genomic_DNA"/>
</dbReference>
<gene>
    <name evidence="3" type="ORF">ACFSTE_17605</name>
</gene>
<proteinExistence type="predicted"/>